<proteinExistence type="predicted"/>
<evidence type="ECO:0000313" key="1">
    <source>
        <dbReference type="EMBL" id="KAI9256593.1"/>
    </source>
</evidence>
<dbReference type="EMBL" id="JAIXMP010000021">
    <property type="protein sequence ID" value="KAI9256593.1"/>
    <property type="molecule type" value="Genomic_DNA"/>
</dbReference>
<comment type="caution">
    <text evidence="1">The sequence shown here is derived from an EMBL/GenBank/DDBJ whole genome shotgun (WGS) entry which is preliminary data.</text>
</comment>
<dbReference type="Proteomes" id="UP001209540">
    <property type="component" value="Unassembled WGS sequence"/>
</dbReference>
<gene>
    <name evidence="1" type="ORF">BDA99DRAFT_516857</name>
</gene>
<protein>
    <submittedName>
        <fullName evidence="1">Uncharacterized protein</fullName>
    </submittedName>
</protein>
<keyword evidence="2" id="KW-1185">Reference proteome</keyword>
<reference evidence="1" key="1">
    <citation type="journal article" date="2022" name="IScience">
        <title>Evolution of zygomycete secretomes and the origins of terrestrial fungal ecologies.</title>
        <authorList>
            <person name="Chang Y."/>
            <person name="Wang Y."/>
            <person name="Mondo S."/>
            <person name="Ahrendt S."/>
            <person name="Andreopoulos W."/>
            <person name="Barry K."/>
            <person name="Beard J."/>
            <person name="Benny G.L."/>
            <person name="Blankenship S."/>
            <person name="Bonito G."/>
            <person name="Cuomo C."/>
            <person name="Desiro A."/>
            <person name="Gervers K.A."/>
            <person name="Hundley H."/>
            <person name="Kuo A."/>
            <person name="LaButti K."/>
            <person name="Lang B.F."/>
            <person name="Lipzen A."/>
            <person name="O'Donnell K."/>
            <person name="Pangilinan J."/>
            <person name="Reynolds N."/>
            <person name="Sandor L."/>
            <person name="Smith M.E."/>
            <person name="Tsang A."/>
            <person name="Grigoriev I.V."/>
            <person name="Stajich J.E."/>
            <person name="Spatafora J.W."/>
        </authorList>
    </citation>
    <scope>NUCLEOTIDE SEQUENCE</scope>
    <source>
        <strain evidence="1">RSA 2281</strain>
    </source>
</reference>
<dbReference type="AlphaFoldDB" id="A0AAD5K5U0"/>
<evidence type="ECO:0000313" key="2">
    <source>
        <dbReference type="Proteomes" id="UP001209540"/>
    </source>
</evidence>
<sequence length="82" mass="9487">MIGLFKMIQRRRTSMLFIASNMLLTQKSLTGQTRPRCLDMLINRCQSIGHFGIINMHLLMLLKNTPKCFLFGLDVPDTLFQL</sequence>
<reference evidence="1" key="2">
    <citation type="submission" date="2023-02" db="EMBL/GenBank/DDBJ databases">
        <authorList>
            <consortium name="DOE Joint Genome Institute"/>
            <person name="Mondo S.J."/>
            <person name="Chang Y."/>
            <person name="Wang Y."/>
            <person name="Ahrendt S."/>
            <person name="Andreopoulos W."/>
            <person name="Barry K."/>
            <person name="Beard J."/>
            <person name="Benny G.L."/>
            <person name="Blankenship S."/>
            <person name="Bonito G."/>
            <person name="Cuomo C."/>
            <person name="Desiro A."/>
            <person name="Gervers K.A."/>
            <person name="Hundley H."/>
            <person name="Kuo A."/>
            <person name="LaButti K."/>
            <person name="Lang B.F."/>
            <person name="Lipzen A."/>
            <person name="O'Donnell K."/>
            <person name="Pangilinan J."/>
            <person name="Reynolds N."/>
            <person name="Sandor L."/>
            <person name="Smith M.W."/>
            <person name="Tsang A."/>
            <person name="Grigoriev I.V."/>
            <person name="Stajich J.E."/>
            <person name="Spatafora J.W."/>
        </authorList>
    </citation>
    <scope>NUCLEOTIDE SEQUENCE</scope>
    <source>
        <strain evidence="1">RSA 2281</strain>
    </source>
</reference>
<organism evidence="1 2">
    <name type="scientific">Phascolomyces articulosus</name>
    <dbReference type="NCBI Taxonomy" id="60185"/>
    <lineage>
        <taxon>Eukaryota</taxon>
        <taxon>Fungi</taxon>
        <taxon>Fungi incertae sedis</taxon>
        <taxon>Mucoromycota</taxon>
        <taxon>Mucoromycotina</taxon>
        <taxon>Mucoromycetes</taxon>
        <taxon>Mucorales</taxon>
        <taxon>Lichtheimiaceae</taxon>
        <taxon>Phascolomyces</taxon>
    </lineage>
</organism>
<name>A0AAD5K5U0_9FUNG</name>
<accession>A0AAD5K5U0</accession>